<dbReference type="Pfam" id="PF04123">
    <property type="entry name" value="DUF373"/>
    <property type="match status" value="1"/>
</dbReference>
<evidence type="ECO:0000256" key="1">
    <source>
        <dbReference type="SAM" id="Phobius"/>
    </source>
</evidence>
<keyword evidence="1" id="KW-1133">Transmembrane helix</keyword>
<dbReference type="PANTHER" id="PTHR38815:SF1">
    <property type="entry name" value="DUF373 FAMILY PROTEIN"/>
    <property type="match status" value="1"/>
</dbReference>
<evidence type="ECO:0000313" key="2">
    <source>
        <dbReference type="EMBL" id="AGK60568.1"/>
    </source>
</evidence>
<gene>
    <name evidence="2" type="ORF">Asulf_00547</name>
</gene>
<feature type="transmembrane region" description="Helical" evidence="1">
    <location>
        <begin position="155"/>
        <end position="175"/>
    </location>
</feature>
<name>N0BC59_9EURY</name>
<dbReference type="GeneID" id="15392190"/>
<feature type="transmembrane region" description="Helical" evidence="1">
    <location>
        <begin position="331"/>
        <end position="351"/>
    </location>
</feature>
<organism evidence="2 3">
    <name type="scientific">Archaeoglobus sulfaticallidus PM70-1</name>
    <dbReference type="NCBI Taxonomy" id="387631"/>
    <lineage>
        <taxon>Archaea</taxon>
        <taxon>Methanobacteriati</taxon>
        <taxon>Methanobacteriota</taxon>
        <taxon>Archaeoglobi</taxon>
        <taxon>Archaeoglobales</taxon>
        <taxon>Archaeoglobaceae</taxon>
        <taxon>Archaeoglobus</taxon>
    </lineage>
</organism>
<keyword evidence="1" id="KW-0812">Transmembrane</keyword>
<dbReference type="AlphaFoldDB" id="N0BC59"/>
<feature type="transmembrane region" description="Helical" evidence="1">
    <location>
        <begin position="293"/>
        <end position="319"/>
    </location>
</feature>
<feature type="transmembrane region" description="Helical" evidence="1">
    <location>
        <begin position="257"/>
        <end position="281"/>
    </location>
</feature>
<keyword evidence="1" id="KW-0472">Membrane</keyword>
<keyword evidence="3" id="KW-1185">Reference proteome</keyword>
<dbReference type="HOGENOM" id="CLU_048986_1_0_2"/>
<dbReference type="Proteomes" id="UP000013307">
    <property type="component" value="Chromosome"/>
</dbReference>
<dbReference type="STRING" id="387631.Asulf_00547"/>
<dbReference type="InterPro" id="IPR007254">
    <property type="entry name" value="DUF373"/>
</dbReference>
<dbReference type="PANTHER" id="PTHR38815">
    <property type="entry name" value="HYPOTHETICAL MEMBRANE PROTEIN, CONSERVED, DUF373 FAMILY"/>
    <property type="match status" value="1"/>
</dbReference>
<dbReference type="KEGG" id="ast:Asulf_00547"/>
<dbReference type="OrthoDB" id="31282at2157"/>
<feature type="transmembrane region" description="Helical" evidence="1">
    <location>
        <begin position="221"/>
        <end position="245"/>
    </location>
</feature>
<dbReference type="RefSeq" id="WP_015590167.1">
    <property type="nucleotide sequence ID" value="NC_021169.1"/>
</dbReference>
<feature type="transmembrane region" description="Helical" evidence="1">
    <location>
        <begin position="181"/>
        <end position="200"/>
    </location>
</feature>
<accession>N0BC59</accession>
<sequence length="362" mass="39840">MSKKVILAIDRDNDLGRKAGIEGVIIGREDNLNAAIKLAENDPEDSDINTIFGAIKIYDELRNAGEDVEVVTITGDISVGVVSDSKIAEHLDYIASKIKPESVIVVTDGSEDEFVLPLISSRFKIDSVKRIIVKQSKTIEGTVYMLRKVLSDPKVVKNFFTPIGVTLIIYSIFVIADYPQYAIGGMIFLIGVYMILRAYELDIGIETFFSNLKTALLEGRISFVTYIISAILFTIGVIEGFYTFWKLTLQPVSPGLIALATSFIYGVIWYFTAGGISISLGKMLDAVIERKSYVKYLTISFLIVSAGLALWGGSVYILSNYENFSMGSEEAIRTFALSIFGSIFIAVIGMAPMKLRGESIKN</sequence>
<evidence type="ECO:0000313" key="3">
    <source>
        <dbReference type="Proteomes" id="UP000013307"/>
    </source>
</evidence>
<reference evidence="2 3" key="1">
    <citation type="journal article" date="2013" name="Genome Announc.">
        <title>Complete Genome Sequence of the Thermophilic and Facultatively Chemolithoautotrophic Sulfate Reducer Archaeoglobus sulfaticallidus Strain PM70-1T.</title>
        <authorList>
            <person name="Stokke R."/>
            <person name="Hocking W.P."/>
            <person name="Steinsbu B.O."/>
            <person name="Steen I.H."/>
        </authorList>
    </citation>
    <scope>NUCLEOTIDE SEQUENCE [LARGE SCALE GENOMIC DNA]</scope>
    <source>
        <strain evidence="2">PM70-1</strain>
    </source>
</reference>
<dbReference type="eggNOG" id="arCOG04151">
    <property type="taxonomic scope" value="Archaea"/>
</dbReference>
<protein>
    <submittedName>
        <fullName evidence="2">Putative membrane protein</fullName>
    </submittedName>
</protein>
<proteinExistence type="predicted"/>
<dbReference type="EMBL" id="CP005290">
    <property type="protein sequence ID" value="AGK60568.1"/>
    <property type="molecule type" value="Genomic_DNA"/>
</dbReference>